<dbReference type="EC" id="2.7.4.9" evidence="3"/>
<dbReference type="HAMAP" id="MF_00165">
    <property type="entry name" value="Thymidylate_kinase"/>
    <property type="match status" value="1"/>
</dbReference>
<gene>
    <name evidence="10" type="ORF">DFJ43DRAFT_1154588</name>
</gene>
<keyword evidence="6" id="KW-0547">Nucleotide-binding</keyword>
<evidence type="ECO:0000256" key="8">
    <source>
        <dbReference type="ARBA" id="ARBA00022840"/>
    </source>
</evidence>
<keyword evidence="10" id="KW-0378">Hydrolase</keyword>
<evidence type="ECO:0000256" key="3">
    <source>
        <dbReference type="ARBA" id="ARBA00012980"/>
    </source>
</evidence>
<dbReference type="SUPFAM" id="SSF52540">
    <property type="entry name" value="P-loop containing nucleoside triphosphate hydrolases"/>
    <property type="match status" value="1"/>
</dbReference>
<dbReference type="PANTHER" id="PTHR10344:SF1">
    <property type="entry name" value="THYMIDYLATE KINASE"/>
    <property type="match status" value="1"/>
</dbReference>
<reference evidence="10" key="1">
    <citation type="submission" date="2022-08" db="EMBL/GenBank/DDBJ databases">
        <authorList>
            <consortium name="DOE Joint Genome Institute"/>
            <person name="Min B."/>
            <person name="Sierra-Patev S."/>
            <person name="Naranjo-Ortiz M."/>
            <person name="Looney B."/>
            <person name="Konkel Z."/>
            <person name="Slot J.C."/>
            <person name="Sakamoto Y."/>
            <person name="Steenwyk J.L."/>
            <person name="Rokas A."/>
            <person name="Carro J."/>
            <person name="Camarero S."/>
            <person name="Ferreira P."/>
            <person name="Molpeceres G."/>
            <person name="Ruiz-duenas F.J."/>
            <person name="Serrano A."/>
            <person name="Henrissat B."/>
            <person name="Drula E."/>
            <person name="Hughes K.W."/>
            <person name="Mata J.L."/>
            <person name="Ishikawa N.K."/>
            <person name="Vargas-Isla R."/>
            <person name="Ushijima S."/>
            <person name="Smith C.A."/>
            <person name="Ahrendt S."/>
            <person name="Andreopoulos W."/>
            <person name="He G."/>
            <person name="LaButti K."/>
            <person name="Lipzen A."/>
            <person name="Ng V."/>
            <person name="Riley R."/>
            <person name="Sandor L."/>
            <person name="Barry K."/>
            <person name="Martinez A.T."/>
            <person name="Xiao Y."/>
            <person name="Gibbons J.G."/>
            <person name="Terashima K."/>
            <person name="Hibbett D.S."/>
            <person name="Grigoriev I.V."/>
        </authorList>
    </citation>
    <scope>NUCLEOTIDE SEQUENCE</scope>
    <source>
        <strain evidence="10">ET3784</strain>
    </source>
</reference>
<proteinExistence type="inferred from homology"/>
<comment type="pathway">
    <text evidence="1">Pyrimidine metabolism; dTTP biosynthesis.</text>
</comment>
<name>A0AA38JM47_9AGAR</name>
<dbReference type="AlphaFoldDB" id="A0AA38JM47"/>
<dbReference type="Proteomes" id="UP001176059">
    <property type="component" value="Unassembled WGS sequence"/>
</dbReference>
<evidence type="ECO:0000259" key="9">
    <source>
        <dbReference type="Pfam" id="PF02223"/>
    </source>
</evidence>
<keyword evidence="8" id="KW-0067">ATP-binding</keyword>
<protein>
    <recommendedName>
        <fullName evidence="3">dTMP kinase</fullName>
        <ecNumber evidence="3">2.7.4.9</ecNumber>
    </recommendedName>
</protein>
<evidence type="ECO:0000256" key="7">
    <source>
        <dbReference type="ARBA" id="ARBA00022777"/>
    </source>
</evidence>
<dbReference type="InterPro" id="IPR018094">
    <property type="entry name" value="Thymidylate_kinase"/>
</dbReference>
<feature type="domain" description="Thymidylate kinase-like" evidence="9">
    <location>
        <begin position="10"/>
        <end position="89"/>
    </location>
</feature>
<evidence type="ECO:0000313" key="11">
    <source>
        <dbReference type="Proteomes" id="UP001176059"/>
    </source>
</evidence>
<dbReference type="InterPro" id="IPR027417">
    <property type="entry name" value="P-loop_NTPase"/>
</dbReference>
<keyword evidence="7" id="KW-0418">Kinase</keyword>
<dbReference type="GO" id="GO:0016787">
    <property type="term" value="F:hydrolase activity"/>
    <property type="evidence" value="ECO:0007669"/>
    <property type="project" value="UniProtKB-KW"/>
</dbReference>
<comment type="similarity">
    <text evidence="2">Belongs to the thymidylate kinase family.</text>
</comment>
<dbReference type="InterPro" id="IPR018095">
    <property type="entry name" value="Thymidylate_kin_CS"/>
</dbReference>
<organism evidence="10 11">
    <name type="scientific">Lentinula guzmanii</name>
    <dbReference type="NCBI Taxonomy" id="2804957"/>
    <lineage>
        <taxon>Eukaryota</taxon>
        <taxon>Fungi</taxon>
        <taxon>Dikarya</taxon>
        <taxon>Basidiomycota</taxon>
        <taxon>Agaricomycotina</taxon>
        <taxon>Agaricomycetes</taxon>
        <taxon>Agaricomycetidae</taxon>
        <taxon>Agaricales</taxon>
        <taxon>Marasmiineae</taxon>
        <taxon>Omphalotaceae</taxon>
        <taxon>Lentinula</taxon>
    </lineage>
</organism>
<reference evidence="10" key="2">
    <citation type="journal article" date="2023" name="Proc. Natl. Acad. Sci. U.S.A.">
        <title>A global phylogenomic analysis of the shiitake genus Lentinula.</title>
        <authorList>
            <person name="Sierra-Patev S."/>
            <person name="Min B."/>
            <person name="Naranjo-Ortiz M."/>
            <person name="Looney B."/>
            <person name="Konkel Z."/>
            <person name="Slot J.C."/>
            <person name="Sakamoto Y."/>
            <person name="Steenwyk J.L."/>
            <person name="Rokas A."/>
            <person name="Carro J."/>
            <person name="Camarero S."/>
            <person name="Ferreira P."/>
            <person name="Molpeceres G."/>
            <person name="Ruiz-Duenas F.J."/>
            <person name="Serrano A."/>
            <person name="Henrissat B."/>
            <person name="Drula E."/>
            <person name="Hughes K.W."/>
            <person name="Mata J.L."/>
            <person name="Ishikawa N.K."/>
            <person name="Vargas-Isla R."/>
            <person name="Ushijima S."/>
            <person name="Smith C.A."/>
            <person name="Donoghue J."/>
            <person name="Ahrendt S."/>
            <person name="Andreopoulos W."/>
            <person name="He G."/>
            <person name="LaButti K."/>
            <person name="Lipzen A."/>
            <person name="Ng V."/>
            <person name="Riley R."/>
            <person name="Sandor L."/>
            <person name="Barry K."/>
            <person name="Martinez A.T."/>
            <person name="Xiao Y."/>
            <person name="Gibbons J.G."/>
            <person name="Terashima K."/>
            <person name="Grigoriev I.V."/>
            <person name="Hibbett D."/>
        </authorList>
    </citation>
    <scope>NUCLEOTIDE SEQUENCE</scope>
    <source>
        <strain evidence="10">ET3784</strain>
    </source>
</reference>
<dbReference type="GO" id="GO:0005524">
    <property type="term" value="F:ATP binding"/>
    <property type="evidence" value="ECO:0007669"/>
    <property type="project" value="UniProtKB-KW"/>
</dbReference>
<dbReference type="PROSITE" id="PS01331">
    <property type="entry name" value="THYMIDYLATE_KINASE"/>
    <property type="match status" value="1"/>
</dbReference>
<evidence type="ECO:0000256" key="1">
    <source>
        <dbReference type="ARBA" id="ARBA00004992"/>
    </source>
</evidence>
<dbReference type="GO" id="GO:0004798">
    <property type="term" value="F:dTMP kinase activity"/>
    <property type="evidence" value="ECO:0007669"/>
    <property type="project" value="UniProtKB-EC"/>
</dbReference>
<keyword evidence="11" id="KW-1185">Reference proteome</keyword>
<evidence type="ECO:0000313" key="10">
    <source>
        <dbReference type="EMBL" id="KAJ3732231.1"/>
    </source>
</evidence>
<keyword evidence="5" id="KW-0545">Nucleotide biosynthesis</keyword>
<dbReference type="CDD" id="cd01672">
    <property type="entry name" value="TMPK"/>
    <property type="match status" value="1"/>
</dbReference>
<dbReference type="PANTHER" id="PTHR10344">
    <property type="entry name" value="THYMIDYLATE KINASE"/>
    <property type="match status" value="1"/>
</dbReference>
<evidence type="ECO:0000256" key="4">
    <source>
        <dbReference type="ARBA" id="ARBA00022679"/>
    </source>
</evidence>
<dbReference type="GO" id="GO:0006235">
    <property type="term" value="P:dTTP biosynthetic process"/>
    <property type="evidence" value="ECO:0007669"/>
    <property type="project" value="TreeGrafter"/>
</dbReference>
<dbReference type="EMBL" id="JANVFO010000025">
    <property type="protein sequence ID" value="KAJ3732231.1"/>
    <property type="molecule type" value="Genomic_DNA"/>
</dbReference>
<comment type="caution">
    <text evidence="10">The sequence shown here is derived from an EMBL/GenBank/DDBJ whole genome shotgun (WGS) entry which is preliminary data.</text>
</comment>
<feature type="domain" description="Thymidylate kinase-like" evidence="9">
    <location>
        <begin position="179"/>
        <end position="259"/>
    </location>
</feature>
<accession>A0AA38JM47</accession>
<dbReference type="InterPro" id="IPR039430">
    <property type="entry name" value="Thymidylate_kin-like_dom"/>
</dbReference>
<evidence type="ECO:0000256" key="5">
    <source>
        <dbReference type="ARBA" id="ARBA00022727"/>
    </source>
</evidence>
<dbReference type="GO" id="GO:0005634">
    <property type="term" value="C:nucleus"/>
    <property type="evidence" value="ECO:0007669"/>
    <property type="project" value="TreeGrafter"/>
</dbReference>
<evidence type="ECO:0000256" key="6">
    <source>
        <dbReference type="ARBA" id="ARBA00022741"/>
    </source>
</evidence>
<sequence>MTRRGAFVVVEGLDRSGKTTQTGILRQRIQEAGKEVFCVKFPVAEVAVDRSTPIGKMIDAYLRSQSDLDDHVVHLLFSANRWELALVLYSRINHTSDFDDRTISDCFIAWFNLQHALIHVTTRLISSTIISSLEQGKIVLCDRYAFSGIAFSVAKSLPSQSSPSTTSQTPGKLPPISLHWARAPDAALPSPDLTLFLDVSPEIALTRGGYGEERYEKADMQKRVRSVFQEIGGEVTADAGQGKWIVVDAGKEMSAVTEEMWGHVQTLLDGINGSIGRLWD</sequence>
<dbReference type="Gene3D" id="3.40.50.300">
    <property type="entry name" value="P-loop containing nucleotide triphosphate hydrolases"/>
    <property type="match status" value="1"/>
</dbReference>
<dbReference type="Pfam" id="PF02223">
    <property type="entry name" value="Thymidylate_kin"/>
    <property type="match status" value="2"/>
</dbReference>
<keyword evidence="4" id="KW-0808">Transferase</keyword>
<evidence type="ECO:0000256" key="2">
    <source>
        <dbReference type="ARBA" id="ARBA00009776"/>
    </source>
</evidence>
<dbReference type="GO" id="GO:0006227">
    <property type="term" value="P:dUDP biosynthetic process"/>
    <property type="evidence" value="ECO:0007669"/>
    <property type="project" value="TreeGrafter"/>
</dbReference>
<dbReference type="GO" id="GO:0006233">
    <property type="term" value="P:dTDP biosynthetic process"/>
    <property type="evidence" value="ECO:0007669"/>
    <property type="project" value="InterPro"/>
</dbReference>
<dbReference type="GO" id="GO:0005829">
    <property type="term" value="C:cytosol"/>
    <property type="evidence" value="ECO:0007669"/>
    <property type="project" value="TreeGrafter"/>
</dbReference>
<dbReference type="GO" id="GO:0004550">
    <property type="term" value="F:nucleoside diphosphate kinase activity"/>
    <property type="evidence" value="ECO:0007669"/>
    <property type="project" value="TreeGrafter"/>
</dbReference>